<organism evidence="2">
    <name type="scientific">Melampsora larici-populina (strain 98AG31 / pathotype 3-4-7)</name>
    <name type="common">Poplar leaf rust fungus</name>
    <dbReference type="NCBI Taxonomy" id="747676"/>
    <lineage>
        <taxon>Eukaryota</taxon>
        <taxon>Fungi</taxon>
        <taxon>Dikarya</taxon>
        <taxon>Basidiomycota</taxon>
        <taxon>Pucciniomycotina</taxon>
        <taxon>Pucciniomycetes</taxon>
        <taxon>Pucciniales</taxon>
        <taxon>Melampsoraceae</taxon>
        <taxon>Melampsora</taxon>
    </lineage>
</organism>
<dbReference type="HOGENOM" id="CLU_1454750_0_0_1"/>
<reference evidence="2" key="1">
    <citation type="journal article" date="2011" name="Proc. Natl. Acad. Sci. U.S.A.">
        <title>Obligate biotrophy features unraveled by the genomic analysis of rust fungi.</title>
        <authorList>
            <person name="Duplessis S."/>
            <person name="Cuomo C.A."/>
            <person name="Lin Y.-C."/>
            <person name="Aerts A."/>
            <person name="Tisserant E."/>
            <person name="Veneault-Fourrey C."/>
            <person name="Joly D.L."/>
            <person name="Hacquard S."/>
            <person name="Amselem J."/>
            <person name="Cantarel B.L."/>
            <person name="Chiu R."/>
            <person name="Coutinho P.M."/>
            <person name="Feau N."/>
            <person name="Field M."/>
            <person name="Frey P."/>
            <person name="Gelhaye E."/>
            <person name="Goldberg J."/>
            <person name="Grabherr M.G."/>
            <person name="Kodira C.D."/>
            <person name="Kohler A."/>
            <person name="Kuees U."/>
            <person name="Lindquist E.A."/>
            <person name="Lucas S.M."/>
            <person name="Mago R."/>
            <person name="Mauceli E."/>
            <person name="Morin E."/>
            <person name="Murat C."/>
            <person name="Pangilinan J.L."/>
            <person name="Park R."/>
            <person name="Pearson M."/>
            <person name="Quesneville H."/>
            <person name="Rouhier N."/>
            <person name="Sakthikumar S."/>
            <person name="Salamov A.A."/>
            <person name="Schmutz J."/>
            <person name="Selles B."/>
            <person name="Shapiro H."/>
            <person name="Tanguay P."/>
            <person name="Tuskan G.A."/>
            <person name="Henrissat B."/>
            <person name="Van de Peer Y."/>
            <person name="Rouze P."/>
            <person name="Ellis J.G."/>
            <person name="Dodds P.N."/>
            <person name="Schein J.E."/>
            <person name="Zhong S."/>
            <person name="Hamelin R.C."/>
            <person name="Grigoriev I.V."/>
            <person name="Szabo L.J."/>
            <person name="Martin F."/>
        </authorList>
    </citation>
    <scope>NUCLEOTIDE SEQUENCE [LARGE SCALE GENOMIC DNA]</scope>
    <source>
        <strain evidence="2">98AG31 / pathotype 3-4-7</strain>
    </source>
</reference>
<dbReference type="AlphaFoldDB" id="F4SBZ7"/>
<gene>
    <name evidence="1" type="ORF">MELLADRAFT_114050</name>
</gene>
<evidence type="ECO:0000313" key="2">
    <source>
        <dbReference type="Proteomes" id="UP000001072"/>
    </source>
</evidence>
<protein>
    <submittedName>
        <fullName evidence="1">Uncharacterized protein</fullName>
    </submittedName>
</protein>
<sequence length="186" mass="20482">MTELQSVIPQMLTVIAIVLFCQGTFRFKVKVPQQAKSFKKSEDMINEHSKSTIIGVDNFKTSLIIGMPLIHALFDQAVQFKCTIGSKKALGSSFCNMTLYLKLCGVKLKNTKPALTDLSKRTVGASLTISAEDILKGPEDDSITWLLEACATFVSLHSHSRQLLKYQSMLCKSFVMVVVVAIKGCS</sequence>
<name>F4SBZ7_MELLP</name>
<proteinExistence type="predicted"/>
<dbReference type="KEGG" id="mlr:MELLADRAFT_114050"/>
<dbReference type="EMBL" id="GL883197">
    <property type="protein sequence ID" value="EGF97826.1"/>
    <property type="molecule type" value="Genomic_DNA"/>
</dbReference>
<dbReference type="GeneID" id="18925193"/>
<keyword evidence="2" id="KW-1185">Reference proteome</keyword>
<evidence type="ECO:0000313" key="1">
    <source>
        <dbReference type="EMBL" id="EGF97826.1"/>
    </source>
</evidence>
<dbReference type="RefSeq" id="XP_007418902.1">
    <property type="nucleotide sequence ID" value="XM_007418840.1"/>
</dbReference>
<dbReference type="Proteomes" id="UP000001072">
    <property type="component" value="Unassembled WGS sequence"/>
</dbReference>
<accession>F4SBZ7</accession>
<dbReference type="STRING" id="747676.F4SBZ7"/>
<dbReference type="InParanoid" id="F4SBZ7"/>
<dbReference type="VEuPathDB" id="FungiDB:MELLADRAFT_114050"/>